<reference evidence="2" key="1">
    <citation type="submission" date="2022-03" db="EMBL/GenBank/DDBJ databases">
        <authorList>
            <person name="Alioto T."/>
            <person name="Alioto T."/>
            <person name="Gomez Garrido J."/>
        </authorList>
    </citation>
    <scope>NUCLEOTIDE SEQUENCE</scope>
</reference>
<feature type="compositionally biased region" description="Basic residues" evidence="1">
    <location>
        <begin position="99"/>
        <end position="109"/>
    </location>
</feature>
<protein>
    <submittedName>
        <fullName evidence="2">Uncharacterized protein</fullName>
    </submittedName>
</protein>
<keyword evidence="3" id="KW-1185">Reference proteome</keyword>
<gene>
    <name evidence="2" type="ORF">PECUL_23A057032</name>
</gene>
<dbReference type="Proteomes" id="UP001295444">
    <property type="component" value="Chromosome 02"/>
</dbReference>
<name>A0AAD1RHV8_PELCU</name>
<evidence type="ECO:0000256" key="1">
    <source>
        <dbReference type="SAM" id="MobiDB-lite"/>
    </source>
</evidence>
<evidence type="ECO:0000313" key="2">
    <source>
        <dbReference type="EMBL" id="CAH2253948.1"/>
    </source>
</evidence>
<organism evidence="2 3">
    <name type="scientific">Pelobates cultripes</name>
    <name type="common">Western spadefoot toad</name>
    <dbReference type="NCBI Taxonomy" id="61616"/>
    <lineage>
        <taxon>Eukaryota</taxon>
        <taxon>Metazoa</taxon>
        <taxon>Chordata</taxon>
        <taxon>Craniata</taxon>
        <taxon>Vertebrata</taxon>
        <taxon>Euteleostomi</taxon>
        <taxon>Amphibia</taxon>
        <taxon>Batrachia</taxon>
        <taxon>Anura</taxon>
        <taxon>Pelobatoidea</taxon>
        <taxon>Pelobatidae</taxon>
        <taxon>Pelobates</taxon>
    </lineage>
</organism>
<evidence type="ECO:0000313" key="3">
    <source>
        <dbReference type="Proteomes" id="UP001295444"/>
    </source>
</evidence>
<dbReference type="EMBL" id="OW240913">
    <property type="protein sequence ID" value="CAH2253948.1"/>
    <property type="molecule type" value="Genomic_DNA"/>
</dbReference>
<feature type="region of interest" description="Disordered" evidence="1">
    <location>
        <begin position="50"/>
        <end position="109"/>
    </location>
</feature>
<accession>A0AAD1RHV8</accession>
<sequence length="109" mass="11940">MAERGLMAAQATSMQGKSLLDLHSDFMQRLEATFANIWSQLEQRLASAPPQLLKTDGGGEILGSANHPLGTANRNTPASPNKRPRGPQITQSLILPPRLSRRKTANRKR</sequence>
<proteinExistence type="predicted"/>
<dbReference type="AlphaFoldDB" id="A0AAD1RHV8"/>